<dbReference type="InterPro" id="IPR025736">
    <property type="entry name" value="PucR_C-HTH_dom"/>
</dbReference>
<dbReference type="OrthoDB" id="4112951at2"/>
<comment type="similarity">
    <text evidence="1">Belongs to the CdaR family.</text>
</comment>
<evidence type="ECO:0000256" key="2">
    <source>
        <dbReference type="SAM" id="MobiDB-lite"/>
    </source>
</evidence>
<comment type="caution">
    <text evidence="5">The sequence shown here is derived from an EMBL/GenBank/DDBJ whole genome shotgun (WGS) entry which is preliminary data.</text>
</comment>
<evidence type="ECO:0000313" key="5">
    <source>
        <dbReference type="EMBL" id="MTE21423.1"/>
    </source>
</evidence>
<feature type="domain" description="PucR C-terminal helix-turn-helix" evidence="3">
    <location>
        <begin position="565"/>
        <end position="610"/>
    </location>
</feature>
<evidence type="ECO:0000259" key="3">
    <source>
        <dbReference type="Pfam" id="PF13556"/>
    </source>
</evidence>
<dbReference type="Proteomes" id="UP000473014">
    <property type="component" value="Unassembled WGS sequence"/>
</dbReference>
<dbReference type="InterPro" id="IPR051448">
    <property type="entry name" value="CdaR-like_regulators"/>
</dbReference>
<evidence type="ECO:0000259" key="4">
    <source>
        <dbReference type="Pfam" id="PF17853"/>
    </source>
</evidence>
<dbReference type="RefSeq" id="WP_155072183.1">
    <property type="nucleotide sequence ID" value="NZ_WIXO01000001.1"/>
</dbReference>
<gene>
    <name evidence="5" type="ORF">F0L17_20360</name>
</gene>
<accession>A0A6G2BH83</accession>
<dbReference type="AlphaFoldDB" id="A0A6G2BH83"/>
<evidence type="ECO:0000313" key="6">
    <source>
        <dbReference type="Proteomes" id="UP000473014"/>
    </source>
</evidence>
<dbReference type="Gene3D" id="1.10.10.2840">
    <property type="entry name" value="PucR C-terminal helix-turn-helix domain"/>
    <property type="match status" value="2"/>
</dbReference>
<keyword evidence="6" id="KW-1185">Reference proteome</keyword>
<dbReference type="InterPro" id="IPR042070">
    <property type="entry name" value="PucR_C-HTH_sf"/>
</dbReference>
<name>A0A6G2BH83_9ACTN</name>
<organism evidence="5 6">
    <name type="scientific">Streptomyces taklimakanensis</name>
    <dbReference type="NCBI Taxonomy" id="2569853"/>
    <lineage>
        <taxon>Bacteria</taxon>
        <taxon>Bacillati</taxon>
        <taxon>Actinomycetota</taxon>
        <taxon>Actinomycetes</taxon>
        <taxon>Kitasatosporales</taxon>
        <taxon>Streptomycetaceae</taxon>
        <taxon>Streptomyces</taxon>
    </lineage>
</organism>
<sequence length="642" mass="67519">MRDLTAGESPILRHVDVPGGARPDPGRGIERVEACDGNWRLPDGVTRARDALAVVPEDVPPPDDPAPALRELAERGVAAVVLTGPAAAPGPERERVVAAARSVGPPLLEPVSPGGAAEVRARVLHRLAGALREAVGRRDRLLRLTARLDRHEEDPGRLLRHLEDECDAEVRLIVPGSTTGWAVLDGHRRLLARIHAGHTHAAALSAEGRHVLLHAVGSAPPHPVLAAARSGPWPRGLRDLPALTAGQLGLLRHPMERRAVEGRLWRSEMALRVSILQYLMVGGVTAAVRAAEPLVPGVLTADAGQVAVVECASPEDRPAVVRACEEAVRRRALVVLCPAVDRHVVVVLPHRPEDGAGQGPGGGLAGGFGSGADATEAAELLAPVVRAPGMAAGIGRPGPWYRTARCYDSAIRALATARRTPERIAVEVGGSPLVAFLPAPARRWAETLLSPLDGLPREQRDQLVHTARLALSYGAAPTARLVGVDRTTAGKRLALVMRRAGLSRGRLVDRAVLDLAFQLGDRPLPGGSAGPDGGASGLVALLAGSDGARQEAERFLEPLDTDTRALLAQWVAHDGAVGRAAVALGMHRNSLSQRLERAGALVGRALTQPGSGCHDLLWALVLTGRLPSRIVHDPVLDGPRPE</sequence>
<feature type="compositionally biased region" description="Basic and acidic residues" evidence="2">
    <location>
        <begin position="1"/>
        <end position="16"/>
    </location>
</feature>
<dbReference type="PANTHER" id="PTHR33744">
    <property type="entry name" value="CARBOHYDRATE DIACID REGULATOR"/>
    <property type="match status" value="1"/>
</dbReference>
<dbReference type="PANTHER" id="PTHR33744:SF1">
    <property type="entry name" value="DNA-BINDING TRANSCRIPTIONAL ACTIVATOR ADER"/>
    <property type="match status" value="1"/>
</dbReference>
<proteinExistence type="inferred from homology"/>
<evidence type="ECO:0000256" key="1">
    <source>
        <dbReference type="ARBA" id="ARBA00006754"/>
    </source>
</evidence>
<dbReference type="Pfam" id="PF17853">
    <property type="entry name" value="GGDEF_2"/>
    <property type="match status" value="1"/>
</dbReference>
<protein>
    <recommendedName>
        <fullName evidence="7">PucR family transcriptional regulator</fullName>
    </recommendedName>
</protein>
<evidence type="ECO:0008006" key="7">
    <source>
        <dbReference type="Google" id="ProtNLM"/>
    </source>
</evidence>
<dbReference type="Pfam" id="PF13556">
    <property type="entry name" value="HTH_30"/>
    <property type="match status" value="1"/>
</dbReference>
<feature type="region of interest" description="Disordered" evidence="2">
    <location>
        <begin position="1"/>
        <end position="28"/>
    </location>
</feature>
<dbReference type="EMBL" id="WIXO01000001">
    <property type="protein sequence ID" value="MTE21423.1"/>
    <property type="molecule type" value="Genomic_DNA"/>
</dbReference>
<dbReference type="InterPro" id="IPR041522">
    <property type="entry name" value="CdaR_GGDEF"/>
</dbReference>
<feature type="domain" description="CdaR GGDEF-like" evidence="4">
    <location>
        <begin position="305"/>
        <end position="415"/>
    </location>
</feature>
<reference evidence="5 6" key="1">
    <citation type="submission" date="2019-11" db="EMBL/GenBank/DDBJ databases">
        <authorList>
            <person name="Yuan L."/>
        </authorList>
    </citation>
    <scope>NUCLEOTIDE SEQUENCE [LARGE SCALE GENOMIC DNA]</scope>
    <source>
        <strain evidence="5 6">TRM43335</strain>
    </source>
</reference>